<keyword evidence="2" id="KW-1185">Reference proteome</keyword>
<comment type="caution">
    <text evidence="1">The sequence shown here is derived from an EMBL/GenBank/DDBJ whole genome shotgun (WGS) entry which is preliminary data.</text>
</comment>
<reference evidence="2" key="1">
    <citation type="journal article" date="2019" name="Int. J. Syst. Evol. Microbiol.">
        <title>The Global Catalogue of Microorganisms (GCM) 10K type strain sequencing project: providing services to taxonomists for standard genome sequencing and annotation.</title>
        <authorList>
            <consortium name="The Broad Institute Genomics Platform"/>
            <consortium name="The Broad Institute Genome Sequencing Center for Infectious Disease"/>
            <person name="Wu L."/>
            <person name="Ma J."/>
        </authorList>
    </citation>
    <scope>NUCLEOTIDE SEQUENCE [LARGE SCALE GENOMIC DNA]</scope>
    <source>
        <strain evidence="2">JCM 14322</strain>
    </source>
</reference>
<evidence type="ECO:0000313" key="1">
    <source>
        <dbReference type="EMBL" id="GAA1800364.1"/>
    </source>
</evidence>
<evidence type="ECO:0000313" key="2">
    <source>
        <dbReference type="Proteomes" id="UP001500002"/>
    </source>
</evidence>
<accession>A0ABP4Y0Y0</accession>
<gene>
    <name evidence="1" type="ORF">GCM10009749_05260</name>
</gene>
<dbReference type="Proteomes" id="UP001500002">
    <property type="component" value="Unassembled WGS sequence"/>
</dbReference>
<name>A0ABP4Y0Y0_9MICO</name>
<dbReference type="EMBL" id="BAAANJ010000001">
    <property type="protein sequence ID" value="GAA1800364.1"/>
    <property type="molecule type" value="Genomic_DNA"/>
</dbReference>
<organism evidence="1 2">
    <name type="scientific">Agromyces neolithicus</name>
    <dbReference type="NCBI Taxonomy" id="269420"/>
    <lineage>
        <taxon>Bacteria</taxon>
        <taxon>Bacillati</taxon>
        <taxon>Actinomycetota</taxon>
        <taxon>Actinomycetes</taxon>
        <taxon>Micrococcales</taxon>
        <taxon>Microbacteriaceae</taxon>
        <taxon>Agromyces</taxon>
    </lineage>
</organism>
<sequence length="139" mass="15147">MAQRTFTFDDGADLGLCEMLIRVVPEYRNSEHYDDVSHDEVDRRTEEARRFLIENDWDPLIASITAGEIEAEFAADQARRSEPMADGTLPPPAAISGAATDLIWHRVSDEFERAGHLHPGVALEAAGGPCGGTTEGPTP</sequence>
<protein>
    <submittedName>
        <fullName evidence="1">Uncharacterized protein</fullName>
    </submittedName>
</protein>
<dbReference type="RefSeq" id="WP_344293088.1">
    <property type="nucleotide sequence ID" value="NZ_BAAANJ010000001.1"/>
</dbReference>
<proteinExistence type="predicted"/>